<keyword evidence="3" id="KW-1185">Reference proteome</keyword>
<gene>
    <name evidence="2" type="ORF">SPIL2461_LOCUS11771</name>
</gene>
<comment type="caution">
    <text evidence="2">The sequence shown here is derived from an EMBL/GenBank/DDBJ whole genome shotgun (WGS) entry which is preliminary data.</text>
</comment>
<reference evidence="2" key="1">
    <citation type="submission" date="2021-02" db="EMBL/GenBank/DDBJ databases">
        <authorList>
            <person name="Dougan E. K."/>
            <person name="Rhodes N."/>
            <person name="Thang M."/>
            <person name="Chan C."/>
        </authorList>
    </citation>
    <scope>NUCLEOTIDE SEQUENCE</scope>
</reference>
<feature type="region of interest" description="Disordered" evidence="1">
    <location>
        <begin position="168"/>
        <end position="203"/>
    </location>
</feature>
<name>A0A812SBC2_SYMPI</name>
<dbReference type="Proteomes" id="UP000649617">
    <property type="component" value="Unassembled WGS sequence"/>
</dbReference>
<organism evidence="2 3">
    <name type="scientific">Symbiodinium pilosum</name>
    <name type="common">Dinoflagellate</name>
    <dbReference type="NCBI Taxonomy" id="2952"/>
    <lineage>
        <taxon>Eukaryota</taxon>
        <taxon>Sar</taxon>
        <taxon>Alveolata</taxon>
        <taxon>Dinophyceae</taxon>
        <taxon>Suessiales</taxon>
        <taxon>Symbiodiniaceae</taxon>
        <taxon>Symbiodinium</taxon>
    </lineage>
</organism>
<accession>A0A812SBC2</accession>
<evidence type="ECO:0000256" key="1">
    <source>
        <dbReference type="SAM" id="MobiDB-lite"/>
    </source>
</evidence>
<evidence type="ECO:0000313" key="2">
    <source>
        <dbReference type="EMBL" id="CAE7467334.1"/>
    </source>
</evidence>
<feature type="compositionally biased region" description="Basic and acidic residues" evidence="1">
    <location>
        <begin position="188"/>
        <end position="198"/>
    </location>
</feature>
<proteinExistence type="predicted"/>
<evidence type="ECO:0000313" key="3">
    <source>
        <dbReference type="Proteomes" id="UP000649617"/>
    </source>
</evidence>
<dbReference type="OrthoDB" id="10461433at2759"/>
<dbReference type="EMBL" id="CAJNIZ010023213">
    <property type="protein sequence ID" value="CAE7467334.1"/>
    <property type="molecule type" value="Genomic_DNA"/>
</dbReference>
<dbReference type="AlphaFoldDB" id="A0A812SBC2"/>
<sequence>MDPSLKCPACKDNLGVRAWNLPCGQLSHAIHVKDTQHVSGNVDMHFWFDNMPADLFGYQGESEIAGTVRQCRYNPTTGGPINGPFHNARVEVRVWTQVPHGRREHSPAQHQFLVDDFLLTDPSLMCPRCRWILNSLRVLHNRHDGYGGYQKGIIFSFDSGIAIPHTGHGTGEAVPLQEQGTPLSQHPEVGKDMERTRSPDPTWTWKPSWHESLWSWRRPGGPRGVPRVGGPA</sequence>
<protein>
    <submittedName>
        <fullName evidence="2">Uncharacterized protein</fullName>
    </submittedName>
</protein>